<keyword evidence="2" id="KW-1185">Reference proteome</keyword>
<reference evidence="1 2" key="1">
    <citation type="journal article" date="2014" name="Nature">
        <title>The genome of the recently domesticated crop plant sugar beet (Beta vulgaris).</title>
        <authorList>
            <person name="Dohm J.C."/>
            <person name="Minoche A.E."/>
            <person name="Holtgrawe D."/>
            <person name="Capella-Gutierrez S."/>
            <person name="Zakrzewski F."/>
            <person name="Tafer H."/>
            <person name="Rupp O."/>
            <person name="Sorensen T.R."/>
            <person name="Stracke R."/>
            <person name="Reinhardt R."/>
            <person name="Goesmann A."/>
            <person name="Kraft T."/>
            <person name="Schulz B."/>
            <person name="Stadler P.F."/>
            <person name="Schmidt T."/>
            <person name="Gabaldon T."/>
            <person name="Lehrach H."/>
            <person name="Weisshaar B."/>
            <person name="Himmelbauer H."/>
        </authorList>
    </citation>
    <scope>NUCLEOTIDE SEQUENCE [LARGE SCALE GENOMIC DNA]</scope>
    <source>
        <tissue evidence="1">Taproot</tissue>
    </source>
</reference>
<dbReference type="AlphaFoldDB" id="A0A0J8AYV4"/>
<sequence length="213" mass="22941">ARHDPLVAVTAGHLVARLDLALHSDEDLDHLHDARRHFVAALDLFDLVHEALFEARLGFVVLAAEGFDLALNLLVLDGEHPPLRAGIFGDDGVRQLGALLEGLRAGDGDVAAQHVDQTAVDVTVEDRLLVVTVLARRSISSRSIAIARSSFSTPWRLKTRTSTTVPKVPGGMRMEVSRTSEAFSPKMARRSFSSGVIGLSPFGVILPTRMSPG</sequence>
<dbReference type="EMBL" id="KQ097297">
    <property type="protein sequence ID" value="KMS93969.1"/>
    <property type="molecule type" value="Genomic_DNA"/>
</dbReference>
<gene>
    <name evidence="1" type="ORF">BVRB_026110</name>
</gene>
<name>A0A0J8AYV4_BETVV</name>
<accession>A0A0J8AYV4</accession>
<dbReference type="Gramene" id="KMS93969">
    <property type="protein sequence ID" value="KMS93969"/>
    <property type="gene ID" value="BVRB_026110"/>
</dbReference>
<organism evidence="1 2">
    <name type="scientific">Beta vulgaris subsp. vulgaris</name>
    <name type="common">Beet</name>
    <dbReference type="NCBI Taxonomy" id="3555"/>
    <lineage>
        <taxon>Eukaryota</taxon>
        <taxon>Viridiplantae</taxon>
        <taxon>Streptophyta</taxon>
        <taxon>Embryophyta</taxon>
        <taxon>Tracheophyta</taxon>
        <taxon>Spermatophyta</taxon>
        <taxon>Magnoliopsida</taxon>
        <taxon>eudicotyledons</taxon>
        <taxon>Gunneridae</taxon>
        <taxon>Pentapetalae</taxon>
        <taxon>Caryophyllales</taxon>
        <taxon>Chenopodiaceae</taxon>
        <taxon>Betoideae</taxon>
        <taxon>Beta</taxon>
    </lineage>
</organism>
<evidence type="ECO:0000313" key="2">
    <source>
        <dbReference type="Proteomes" id="UP000035740"/>
    </source>
</evidence>
<proteinExistence type="predicted"/>
<feature type="non-terminal residue" evidence="1">
    <location>
        <position position="1"/>
    </location>
</feature>
<evidence type="ECO:0000313" key="1">
    <source>
        <dbReference type="EMBL" id="KMS93969.1"/>
    </source>
</evidence>
<protein>
    <submittedName>
        <fullName evidence="1">Uncharacterized protein</fullName>
    </submittedName>
</protein>
<dbReference type="Proteomes" id="UP000035740">
    <property type="component" value="Unassembled WGS sequence"/>
</dbReference>